<gene>
    <name evidence="1" type="ORF">QCO44_00380</name>
</gene>
<dbReference type="RefSeq" id="WP_368845838.1">
    <property type="nucleotide sequence ID" value="NZ_CP194411.1"/>
</dbReference>
<sequence length="151" mass="17951">MGKIFEDYFSEYQADMVSICLEYVNEQADMIYIYCSHESKTIHGDFFFTISGKTVKKHQLNEMSNKQHFDYDVSEHRQDMALDIIIEDIGKIETLCKQYNRDMPTQIKLVYDVKKNSLNATYSYENFWSDSKSRISPDIFNEWFEEIKTGK</sequence>
<keyword evidence="2" id="KW-1185">Reference proteome</keyword>
<reference evidence="1 2" key="1">
    <citation type="submission" date="2023-04" db="EMBL/GenBank/DDBJ databases">
        <title>Genome Sequence of Selenomonas sputigena ATCC 33150.</title>
        <authorList>
            <person name="Miller D.P."/>
            <person name="Anvari S."/>
            <person name="Polson S.W."/>
            <person name="Macdonald M."/>
            <person name="Mcdowell J.V."/>
        </authorList>
    </citation>
    <scope>NUCLEOTIDE SEQUENCE [LARGE SCALE GENOMIC DNA]</scope>
    <source>
        <strain evidence="1 2">ATCC 33150</strain>
    </source>
</reference>
<dbReference type="EMBL" id="JARVLH010000001">
    <property type="protein sequence ID" value="MEX5284105.1"/>
    <property type="molecule type" value="Genomic_DNA"/>
</dbReference>
<name>A0ABV3X1P0_9FIRM</name>
<accession>A0ABV3X1P0</accession>
<proteinExistence type="predicted"/>
<comment type="caution">
    <text evidence="1">The sequence shown here is derived from an EMBL/GenBank/DDBJ whole genome shotgun (WGS) entry which is preliminary data.</text>
</comment>
<evidence type="ECO:0000313" key="2">
    <source>
        <dbReference type="Proteomes" id="UP001559623"/>
    </source>
</evidence>
<protein>
    <submittedName>
        <fullName evidence="1">DUF600 domain-containing protein</fullName>
    </submittedName>
</protein>
<dbReference type="Proteomes" id="UP001559623">
    <property type="component" value="Unassembled WGS sequence"/>
</dbReference>
<evidence type="ECO:0000313" key="1">
    <source>
        <dbReference type="EMBL" id="MEX5284105.1"/>
    </source>
</evidence>
<organism evidence="1 2">
    <name type="scientific">Selenomonas sputigena</name>
    <dbReference type="NCBI Taxonomy" id="69823"/>
    <lineage>
        <taxon>Bacteria</taxon>
        <taxon>Bacillati</taxon>
        <taxon>Bacillota</taxon>
        <taxon>Negativicutes</taxon>
        <taxon>Selenomonadales</taxon>
        <taxon>Selenomonadaceae</taxon>
        <taxon>Selenomonas</taxon>
    </lineage>
</organism>